<dbReference type="InterPro" id="IPR029063">
    <property type="entry name" value="SAM-dependent_MTases_sf"/>
</dbReference>
<keyword evidence="1" id="KW-0489">Methyltransferase</keyword>
<proteinExistence type="predicted"/>
<organism evidence="1 2">
    <name type="scientific">Nocardioides nanhaiensis</name>
    <dbReference type="NCBI Taxonomy" id="1476871"/>
    <lineage>
        <taxon>Bacteria</taxon>
        <taxon>Bacillati</taxon>
        <taxon>Actinomycetota</taxon>
        <taxon>Actinomycetes</taxon>
        <taxon>Propionibacteriales</taxon>
        <taxon>Nocardioidaceae</taxon>
        <taxon>Nocardioides</taxon>
    </lineage>
</organism>
<dbReference type="GO" id="GO:0008168">
    <property type="term" value="F:methyltransferase activity"/>
    <property type="evidence" value="ECO:0007669"/>
    <property type="project" value="UniProtKB-KW"/>
</dbReference>
<evidence type="ECO:0000313" key="2">
    <source>
        <dbReference type="Proteomes" id="UP001500621"/>
    </source>
</evidence>
<dbReference type="EMBL" id="BAABIM010000001">
    <property type="protein sequence ID" value="GAA4673726.1"/>
    <property type="molecule type" value="Genomic_DNA"/>
</dbReference>
<evidence type="ECO:0000313" key="1">
    <source>
        <dbReference type="EMBL" id="GAA4673726.1"/>
    </source>
</evidence>
<keyword evidence="2" id="KW-1185">Reference proteome</keyword>
<dbReference type="PANTHER" id="PTHR40036">
    <property type="entry name" value="MACROCIN O-METHYLTRANSFERASE"/>
    <property type="match status" value="1"/>
</dbReference>
<comment type="caution">
    <text evidence="1">The sequence shown here is derived from an EMBL/GenBank/DDBJ whole genome shotgun (WGS) entry which is preliminary data.</text>
</comment>
<sequence length="285" mass="31860">MPATQPDTQPSAQPATDLYLDLMAKVLTRYGFEGRNVTVQLGGRSYESYLWEMLRAQMKERDIRMVETGEFDAERRKVGADWPVDAESMIGLARMANLRHCVETVIQDGVPGDLIETGAWRGGSCIYMRAILKAHGETGRTVWVADSFEGLPPPDAEKHAADTGDQHHTRHDLAISVDDVKENFRRYDLLDEQVQFLKGWFSDTLPTAPIEQLAVLRLDGDMYSSTIDALDALYDKVAPGGFVIVDDYGAVPACAQAVHDFRDAHGITEPLQEIDWAGQFWRRSS</sequence>
<dbReference type="Pfam" id="PF05711">
    <property type="entry name" value="TylF"/>
    <property type="match status" value="1"/>
</dbReference>
<dbReference type="Gene3D" id="3.40.50.150">
    <property type="entry name" value="Vaccinia Virus protein VP39"/>
    <property type="match status" value="1"/>
</dbReference>
<dbReference type="InterPro" id="IPR008884">
    <property type="entry name" value="TylF_MeTrfase"/>
</dbReference>
<dbReference type="SUPFAM" id="SSF53335">
    <property type="entry name" value="S-adenosyl-L-methionine-dependent methyltransferases"/>
    <property type="match status" value="1"/>
</dbReference>
<gene>
    <name evidence="1" type="ORF">GCM10023226_08500</name>
</gene>
<keyword evidence="1" id="KW-0808">Transferase</keyword>
<accession>A0ABP8VVE1</accession>
<reference evidence="2" key="1">
    <citation type="journal article" date="2019" name="Int. J. Syst. Evol. Microbiol.">
        <title>The Global Catalogue of Microorganisms (GCM) 10K type strain sequencing project: providing services to taxonomists for standard genome sequencing and annotation.</title>
        <authorList>
            <consortium name="The Broad Institute Genomics Platform"/>
            <consortium name="The Broad Institute Genome Sequencing Center for Infectious Disease"/>
            <person name="Wu L."/>
            <person name="Ma J."/>
        </authorList>
    </citation>
    <scope>NUCLEOTIDE SEQUENCE [LARGE SCALE GENOMIC DNA]</scope>
    <source>
        <strain evidence="2">JCM 18127</strain>
    </source>
</reference>
<dbReference type="PANTHER" id="PTHR40036:SF1">
    <property type="entry name" value="MACROCIN O-METHYLTRANSFERASE"/>
    <property type="match status" value="1"/>
</dbReference>
<dbReference type="GO" id="GO:0032259">
    <property type="term" value="P:methylation"/>
    <property type="evidence" value="ECO:0007669"/>
    <property type="project" value="UniProtKB-KW"/>
</dbReference>
<protein>
    <submittedName>
        <fullName evidence="1">TylF/MycF family methyltransferase</fullName>
    </submittedName>
</protein>
<dbReference type="Proteomes" id="UP001500621">
    <property type="component" value="Unassembled WGS sequence"/>
</dbReference>
<dbReference type="RefSeq" id="WP_345262965.1">
    <property type="nucleotide sequence ID" value="NZ_BAABIM010000001.1"/>
</dbReference>
<name>A0ABP8VVE1_9ACTN</name>